<protein>
    <submittedName>
        <fullName evidence="2">Uncharacterized protein</fullName>
    </submittedName>
</protein>
<dbReference type="AlphaFoldDB" id="I4YXX8"/>
<evidence type="ECO:0000313" key="3">
    <source>
        <dbReference type="Proteomes" id="UP000003947"/>
    </source>
</evidence>
<feature type="chain" id="PRO_5003698195" evidence="1">
    <location>
        <begin position="27"/>
        <end position="62"/>
    </location>
</feature>
<name>I4YXX8_9HYPH</name>
<gene>
    <name evidence="2" type="ORF">MicloDRAFT_00024640</name>
</gene>
<dbReference type="PATRIC" id="fig|864069.3.peg.2666"/>
<evidence type="ECO:0000313" key="2">
    <source>
        <dbReference type="EMBL" id="EIM28820.1"/>
    </source>
</evidence>
<dbReference type="EMBL" id="JH660642">
    <property type="protein sequence ID" value="EIM28820.1"/>
    <property type="molecule type" value="Genomic_DNA"/>
</dbReference>
<keyword evidence="3" id="KW-1185">Reference proteome</keyword>
<feature type="signal peptide" evidence="1">
    <location>
        <begin position="1"/>
        <end position="26"/>
    </location>
</feature>
<reference evidence="2 3" key="1">
    <citation type="submission" date="2012-02" db="EMBL/GenBank/DDBJ databases">
        <title>Improved High-Quality Draft sequence of Microvirga sp. WSM3557.</title>
        <authorList>
            <consortium name="US DOE Joint Genome Institute"/>
            <person name="Lucas S."/>
            <person name="Han J."/>
            <person name="Lapidus A."/>
            <person name="Cheng J.-F."/>
            <person name="Goodwin L."/>
            <person name="Pitluck S."/>
            <person name="Peters L."/>
            <person name="Zhang X."/>
            <person name="Detter J.C."/>
            <person name="Han C."/>
            <person name="Tapia R."/>
            <person name="Land M."/>
            <person name="Hauser L."/>
            <person name="Kyrpides N."/>
            <person name="Ivanova N."/>
            <person name="Pagani I."/>
            <person name="Brau L."/>
            <person name="Yates R."/>
            <person name="O'Hara G."/>
            <person name="Rui T."/>
            <person name="Howieson J."/>
            <person name="Reeve W."/>
            <person name="Woyke T."/>
        </authorList>
    </citation>
    <scope>NUCLEOTIDE SEQUENCE [LARGE SCALE GENOMIC DNA]</scope>
    <source>
        <strain evidence="2 3">WSM3557</strain>
    </source>
</reference>
<keyword evidence="1" id="KW-0732">Signal</keyword>
<sequence precursor="true">MNVARPISFLGAGARAALALTALAGAADFATGLAFSRSAIQKRVDDVMRHAPNLASPDEGVK</sequence>
<organism evidence="2 3">
    <name type="scientific">Microvirga lotononidis</name>
    <dbReference type="NCBI Taxonomy" id="864069"/>
    <lineage>
        <taxon>Bacteria</taxon>
        <taxon>Pseudomonadati</taxon>
        <taxon>Pseudomonadota</taxon>
        <taxon>Alphaproteobacteria</taxon>
        <taxon>Hyphomicrobiales</taxon>
        <taxon>Methylobacteriaceae</taxon>
        <taxon>Microvirga</taxon>
    </lineage>
</organism>
<dbReference type="Proteomes" id="UP000003947">
    <property type="component" value="Unassembled WGS sequence"/>
</dbReference>
<proteinExistence type="predicted"/>
<evidence type="ECO:0000256" key="1">
    <source>
        <dbReference type="SAM" id="SignalP"/>
    </source>
</evidence>
<accession>I4YXX8</accession>
<dbReference type="STRING" id="864069.MicloDRAFT_00024640"/>
<dbReference type="HOGENOM" id="CLU_2899188_0_0_5"/>